<evidence type="ECO:0000313" key="1">
    <source>
        <dbReference type="EMBL" id="MCW8346086.1"/>
    </source>
</evidence>
<reference evidence="1" key="1">
    <citation type="submission" date="2022-02" db="EMBL/GenBank/DDBJ databases">
        <title>Vibrio sp. nov, a new bacterium isolated from seawater.</title>
        <authorList>
            <person name="Yuan Y."/>
        </authorList>
    </citation>
    <scope>NUCLEOTIDE SEQUENCE</scope>
    <source>
        <strain evidence="1">ZSDZ65</strain>
    </source>
</reference>
<name>A0A9X3HW70_9VIBR</name>
<sequence length="71" mass="8111">MSKPSLVNANFKRFMRKPELRIEKAQSLYDLLGHTSFGVRCHMGKLSIKVENGYLVAHQYTQGKKEQPFGA</sequence>
<dbReference type="Proteomes" id="UP001155587">
    <property type="component" value="Unassembled WGS sequence"/>
</dbReference>
<organism evidence="1 2">
    <name type="scientific">Vibrio qingdaonensis</name>
    <dbReference type="NCBI Taxonomy" id="2829491"/>
    <lineage>
        <taxon>Bacteria</taxon>
        <taxon>Pseudomonadati</taxon>
        <taxon>Pseudomonadota</taxon>
        <taxon>Gammaproteobacteria</taxon>
        <taxon>Vibrionales</taxon>
        <taxon>Vibrionaceae</taxon>
        <taxon>Vibrio</taxon>
    </lineage>
</organism>
<comment type="caution">
    <text evidence="1">The sequence shown here is derived from an EMBL/GenBank/DDBJ whole genome shotgun (WGS) entry which is preliminary data.</text>
</comment>
<protein>
    <submittedName>
        <fullName evidence="1">Uncharacterized protein</fullName>
    </submittedName>
</protein>
<keyword evidence="2" id="KW-1185">Reference proteome</keyword>
<gene>
    <name evidence="1" type="ORF">MD535_08710</name>
</gene>
<dbReference type="AlphaFoldDB" id="A0A9X3HW70"/>
<proteinExistence type="predicted"/>
<dbReference type="RefSeq" id="WP_265674483.1">
    <property type="nucleotide sequence ID" value="NZ_JAKRRY010000009.1"/>
</dbReference>
<dbReference type="EMBL" id="JAKRRY010000009">
    <property type="protein sequence ID" value="MCW8346086.1"/>
    <property type="molecule type" value="Genomic_DNA"/>
</dbReference>
<evidence type="ECO:0000313" key="2">
    <source>
        <dbReference type="Proteomes" id="UP001155587"/>
    </source>
</evidence>
<accession>A0A9X3HW70</accession>